<evidence type="ECO:0000313" key="1">
    <source>
        <dbReference type="EMBL" id="EGG55605.1"/>
    </source>
</evidence>
<dbReference type="HOGENOM" id="CLU_2684515_0_0_10"/>
<name>F3QS42_9BACT</name>
<proteinExistence type="predicted"/>
<keyword evidence="2" id="KW-1185">Reference proteome</keyword>
<accession>F3QS42</accession>
<comment type="caution">
    <text evidence="1">The sequence shown here is derived from an EMBL/GenBank/DDBJ whole genome shotgun (WGS) entry which is preliminary data.</text>
</comment>
<sequence>MWLRKAIFCFASGAMGLHKMCRNMEGAGLCESCPLWFGALTFGHFAVSEKYVDKILFIADEVQTFFHLKMYLCK</sequence>
<reference evidence="1 2" key="1">
    <citation type="submission" date="2011-02" db="EMBL/GenBank/DDBJ databases">
        <authorList>
            <person name="Weinstock G."/>
            <person name="Sodergren E."/>
            <person name="Clifton S."/>
            <person name="Fulton L."/>
            <person name="Fulton B."/>
            <person name="Courtney L."/>
            <person name="Fronick C."/>
            <person name="Harrison M."/>
            <person name="Strong C."/>
            <person name="Farmer C."/>
            <person name="Delahaunty K."/>
            <person name="Markovic C."/>
            <person name="Hall O."/>
            <person name="Minx P."/>
            <person name="Tomlinson C."/>
            <person name="Mitreva M."/>
            <person name="Hou S."/>
            <person name="Chen J."/>
            <person name="Wollam A."/>
            <person name="Pepin K.H."/>
            <person name="Johnson M."/>
            <person name="Bhonagiri V."/>
            <person name="Zhang X."/>
            <person name="Suruliraj S."/>
            <person name="Warren W."/>
            <person name="Chinwalla A."/>
            <person name="Mardis E.R."/>
            <person name="Wilson R.K."/>
        </authorList>
    </citation>
    <scope>NUCLEOTIDE SEQUENCE [LARGE SCALE GENOMIC DNA]</scope>
    <source>
        <strain evidence="1 2">YIT 11841</strain>
    </source>
</reference>
<dbReference type="AlphaFoldDB" id="F3QS42"/>
<dbReference type="STRING" id="762982.HMPREF9442_00997"/>
<dbReference type="Proteomes" id="UP000005546">
    <property type="component" value="Unassembled WGS sequence"/>
</dbReference>
<evidence type="ECO:0000313" key="2">
    <source>
        <dbReference type="Proteomes" id="UP000005546"/>
    </source>
</evidence>
<gene>
    <name evidence="1" type="ORF">HMPREF9442_00997</name>
</gene>
<protein>
    <submittedName>
        <fullName evidence="1">Conserved domain protein</fullName>
    </submittedName>
</protein>
<organism evidence="1 2">
    <name type="scientific">Paraprevotella xylaniphila YIT 11841</name>
    <dbReference type="NCBI Taxonomy" id="762982"/>
    <lineage>
        <taxon>Bacteria</taxon>
        <taxon>Pseudomonadati</taxon>
        <taxon>Bacteroidota</taxon>
        <taxon>Bacteroidia</taxon>
        <taxon>Bacteroidales</taxon>
        <taxon>Prevotellaceae</taxon>
        <taxon>Paraprevotella</taxon>
    </lineage>
</organism>
<dbReference type="EMBL" id="AFBR01000024">
    <property type="protein sequence ID" value="EGG55605.1"/>
    <property type="molecule type" value="Genomic_DNA"/>
</dbReference>